<evidence type="ECO:0000313" key="3">
    <source>
        <dbReference type="EMBL" id="RHZ70067.1"/>
    </source>
</evidence>
<feature type="domain" description="C2" evidence="2">
    <location>
        <begin position="108"/>
        <end position="153"/>
    </location>
</feature>
<accession>A0A397I540</accession>
<dbReference type="Pfam" id="PF00168">
    <property type="entry name" value="C2"/>
    <property type="match status" value="1"/>
</dbReference>
<dbReference type="SUPFAM" id="SSF49562">
    <property type="entry name" value="C2 domain (Calcium/lipid-binding domain, CaLB)"/>
    <property type="match status" value="1"/>
</dbReference>
<sequence length="331" mass="36226">MEKRETSVEIIVANGLFPLAISENNGSLYQEVDWSKITFNIKQFNNKNPLGNMLEDAVNLIEKCKESNKEGGDDKGITLPINETNNATIDLSIRYLPMNYKLEPSESIEIQNAENLVGVDRFGTSDPYLLFLKNDEKIYRTKAIKKNLNIYDEECGVLDLANIPIFEAVERKIPLIINSNNNKNNNNNTVSSSAGSMNLRLRFEPQMISKKRISSETFMTDTKTLTGVISGGGESVIKSGAFIVGTRANIVGSGVNLMSLGAGSGVSGFGGMLKMNDNTTATRKVSSPSVLTNTPRSSSTETTSHFIENIESISRPKLTGDLILTLIEAKN</sequence>
<dbReference type="Proteomes" id="UP000266861">
    <property type="component" value="Unassembled WGS sequence"/>
</dbReference>
<dbReference type="PANTHER" id="PTHR46980">
    <property type="entry name" value="TRICALBIN-1-RELATED"/>
    <property type="match status" value="1"/>
</dbReference>
<dbReference type="AlphaFoldDB" id="A0A397I540"/>
<dbReference type="STRING" id="1348612.A0A397I540"/>
<dbReference type="InterPro" id="IPR052455">
    <property type="entry name" value="Tricalbin_domain"/>
</dbReference>
<evidence type="ECO:0000259" key="2">
    <source>
        <dbReference type="Pfam" id="PF00168"/>
    </source>
</evidence>
<dbReference type="Gene3D" id="2.60.40.150">
    <property type="entry name" value="C2 domain"/>
    <property type="match status" value="1"/>
</dbReference>
<dbReference type="EMBL" id="PQFF01000252">
    <property type="protein sequence ID" value="RHZ70067.1"/>
    <property type="molecule type" value="Genomic_DNA"/>
</dbReference>
<dbReference type="InterPro" id="IPR035892">
    <property type="entry name" value="C2_domain_sf"/>
</dbReference>
<proteinExistence type="predicted"/>
<dbReference type="PANTHER" id="PTHR46980:SF2">
    <property type="entry name" value="TRICALBIN-1-RELATED"/>
    <property type="match status" value="1"/>
</dbReference>
<gene>
    <name evidence="3" type="ORF">Glove_275g56</name>
</gene>
<dbReference type="OrthoDB" id="1029639at2759"/>
<organism evidence="3 4">
    <name type="scientific">Diversispora epigaea</name>
    <dbReference type="NCBI Taxonomy" id="1348612"/>
    <lineage>
        <taxon>Eukaryota</taxon>
        <taxon>Fungi</taxon>
        <taxon>Fungi incertae sedis</taxon>
        <taxon>Mucoromycota</taxon>
        <taxon>Glomeromycotina</taxon>
        <taxon>Glomeromycetes</taxon>
        <taxon>Diversisporales</taxon>
        <taxon>Diversisporaceae</taxon>
        <taxon>Diversispora</taxon>
    </lineage>
</organism>
<protein>
    <recommendedName>
        <fullName evidence="2">C2 domain-containing protein</fullName>
    </recommendedName>
</protein>
<reference evidence="3 4" key="1">
    <citation type="submission" date="2018-08" db="EMBL/GenBank/DDBJ databases">
        <title>Genome and evolution of the arbuscular mycorrhizal fungus Diversispora epigaea (formerly Glomus versiforme) and its bacterial endosymbionts.</title>
        <authorList>
            <person name="Sun X."/>
            <person name="Fei Z."/>
            <person name="Harrison M."/>
        </authorList>
    </citation>
    <scope>NUCLEOTIDE SEQUENCE [LARGE SCALE GENOMIC DNA]</scope>
    <source>
        <strain evidence="3 4">IT104</strain>
    </source>
</reference>
<feature type="region of interest" description="Disordered" evidence="1">
    <location>
        <begin position="281"/>
        <end position="303"/>
    </location>
</feature>
<keyword evidence="4" id="KW-1185">Reference proteome</keyword>
<comment type="caution">
    <text evidence="3">The sequence shown here is derived from an EMBL/GenBank/DDBJ whole genome shotgun (WGS) entry which is preliminary data.</text>
</comment>
<name>A0A397I540_9GLOM</name>
<dbReference type="InterPro" id="IPR000008">
    <property type="entry name" value="C2_dom"/>
</dbReference>
<evidence type="ECO:0000256" key="1">
    <source>
        <dbReference type="SAM" id="MobiDB-lite"/>
    </source>
</evidence>
<evidence type="ECO:0000313" key="4">
    <source>
        <dbReference type="Proteomes" id="UP000266861"/>
    </source>
</evidence>